<feature type="compositionally biased region" description="Polar residues" evidence="1">
    <location>
        <begin position="123"/>
        <end position="134"/>
    </location>
</feature>
<feature type="compositionally biased region" description="Polar residues" evidence="1">
    <location>
        <begin position="759"/>
        <end position="779"/>
    </location>
</feature>
<dbReference type="STRING" id="6412.T1FU89"/>
<feature type="compositionally biased region" description="Low complexity" evidence="1">
    <location>
        <begin position="245"/>
        <end position="254"/>
    </location>
</feature>
<feature type="region of interest" description="Disordered" evidence="1">
    <location>
        <begin position="939"/>
        <end position="959"/>
    </location>
</feature>
<dbReference type="EMBL" id="KB097026">
    <property type="protein sequence ID" value="ESO00111.1"/>
    <property type="molecule type" value="Genomic_DNA"/>
</dbReference>
<feature type="compositionally biased region" description="Low complexity" evidence="1">
    <location>
        <begin position="1047"/>
        <end position="1057"/>
    </location>
</feature>
<dbReference type="CTD" id="20212385"/>
<proteinExistence type="predicted"/>
<feature type="compositionally biased region" description="Polar residues" evidence="1">
    <location>
        <begin position="326"/>
        <end position="348"/>
    </location>
</feature>
<reference evidence="3" key="3">
    <citation type="submission" date="2015-06" db="UniProtKB">
        <authorList>
            <consortium name="EnsemblMetazoa"/>
        </authorList>
    </citation>
    <scope>IDENTIFICATION</scope>
</reference>
<dbReference type="EnsemblMetazoa" id="HelroT192738">
    <property type="protein sequence ID" value="HelroP192738"/>
    <property type="gene ID" value="HelroG192738"/>
</dbReference>
<feature type="region of interest" description="Disordered" evidence="1">
    <location>
        <begin position="178"/>
        <end position="203"/>
    </location>
</feature>
<dbReference type="EMBL" id="AMQM01005663">
    <property type="status" value="NOT_ANNOTATED_CDS"/>
    <property type="molecule type" value="Genomic_DNA"/>
</dbReference>
<feature type="region of interest" description="Disordered" evidence="1">
    <location>
        <begin position="283"/>
        <end position="402"/>
    </location>
</feature>
<feature type="compositionally biased region" description="Polar residues" evidence="1">
    <location>
        <begin position="609"/>
        <end position="619"/>
    </location>
</feature>
<feature type="compositionally biased region" description="Basic and acidic residues" evidence="1">
    <location>
        <begin position="296"/>
        <end position="310"/>
    </location>
</feature>
<feature type="compositionally biased region" description="Low complexity" evidence="1">
    <location>
        <begin position="187"/>
        <end position="202"/>
    </location>
</feature>
<feature type="compositionally biased region" description="Basic and acidic residues" evidence="1">
    <location>
        <begin position="536"/>
        <end position="567"/>
    </location>
</feature>
<feature type="region of interest" description="Disordered" evidence="1">
    <location>
        <begin position="525"/>
        <end position="880"/>
    </location>
</feature>
<dbReference type="Proteomes" id="UP000015101">
    <property type="component" value="Unassembled WGS sequence"/>
</dbReference>
<feature type="region of interest" description="Disordered" evidence="1">
    <location>
        <begin position="1047"/>
        <end position="1087"/>
    </location>
</feature>
<gene>
    <name evidence="3" type="primary">20212385</name>
    <name evidence="2" type="ORF">HELRODRAFT_192738</name>
</gene>
<reference evidence="4" key="1">
    <citation type="submission" date="2012-12" db="EMBL/GenBank/DDBJ databases">
        <authorList>
            <person name="Hellsten U."/>
            <person name="Grimwood J."/>
            <person name="Chapman J.A."/>
            <person name="Shapiro H."/>
            <person name="Aerts A."/>
            <person name="Otillar R.P."/>
            <person name="Terry A.Y."/>
            <person name="Boore J.L."/>
            <person name="Simakov O."/>
            <person name="Marletaz F."/>
            <person name="Cho S.-J."/>
            <person name="Edsinger-Gonzales E."/>
            <person name="Havlak P."/>
            <person name="Kuo D.-H."/>
            <person name="Larsson T."/>
            <person name="Lv J."/>
            <person name="Arendt D."/>
            <person name="Savage R."/>
            <person name="Osoegawa K."/>
            <person name="de Jong P."/>
            <person name="Lindberg D.R."/>
            <person name="Seaver E.C."/>
            <person name="Weisblat D.A."/>
            <person name="Putnam N.H."/>
            <person name="Grigoriev I.V."/>
            <person name="Rokhsar D.S."/>
        </authorList>
    </citation>
    <scope>NUCLEOTIDE SEQUENCE</scope>
</reference>
<name>T1FU89_HELRO</name>
<feature type="compositionally biased region" description="Basic and acidic residues" evidence="1">
    <location>
        <begin position="373"/>
        <end position="402"/>
    </location>
</feature>
<feature type="compositionally biased region" description="Basic and acidic residues" evidence="1">
    <location>
        <begin position="470"/>
        <end position="484"/>
    </location>
</feature>
<dbReference type="InParanoid" id="T1FU89"/>
<feature type="region of interest" description="Disordered" evidence="1">
    <location>
        <begin position="114"/>
        <end position="143"/>
    </location>
</feature>
<feature type="compositionally biased region" description="Basic and acidic residues" evidence="1">
    <location>
        <begin position="576"/>
        <end position="605"/>
    </location>
</feature>
<feature type="compositionally biased region" description="Polar residues" evidence="1">
    <location>
        <begin position="525"/>
        <end position="535"/>
    </location>
</feature>
<dbReference type="AlphaFoldDB" id="T1FU89"/>
<sequence>MACHEVLMMLLRMSQRARRKNGQALIVVIAGFQKTLVKITWTMLDYLKPPSASLAPPTSMTNDVIVDLNKVQRQQPILEHSGAKFRNMIKPRNRRPITYVSQRLSPMPNILAEVDEESHRSSKSSLTTGSNPNLLNAADAGGDSTARRSFDLDTAATIAATAAASTATVAATPHLTAFKESSVSRESPTAHQPHATTTATSQKTVPLVSNMKRNKNLFAPSLEEITQKRKTIASLPSNINDDDATTTNSTTTTSTTTTAASTAAASTSANKVSAEFSNMTRKSSFKMFPEKNAPARSEKKDGDDDNDNNRPRGGSFAFNRTRVEKNINSSLSTTELSGASATLSQKNLEGTKIPPAVMKKGRHVPDVNALSDKFIEDKKMNDSKSDDERTADKKADEKHQDHVISNKSDFKFRRKQDDTKNDVIKHDAVADVVVVVPDAADAKPFKSVKHNNFTSNNIFLNNDSNLINKRNKDDASPDSSKHPSDTAAAVVASAAAPHKTPLAPSLTNSFLPPVIKNVKVLSATSPETSSAYNSLEKTKDVEKKSEMEAKIETKIDSKIESKAEAEHTSQPASKPKLPELKSVERFVKKIDENDKKENKDEELARRSFKSSGVKMSSKSFKYPHVDNPESDNLNKFGKKTNRLNSVDAAESQATAANASSTSSTTASLLPSCTPAHFSRNKESLESATTVQSAAEKVKENDTIPSQPSTFSSSSSSSSHPNDAFESRRNMFGARSVKPTVSTTASSSSSPSTAATTSPILQPSVNTTSTTPSENKTSPNIAKKPANQLRSDKLPSSSTANDKQDHAAPVQSNSNITKKEFPGKQITPGAPGSPPPEPFKPSLLASKQPAAKFGSFKDRGTNKSPSSSTTTTSSSSSSSATTTTSAAASTAAKLNATSTATTTTSATNVIVSLKDVKLNISPIEKNGANKVSDVQLKTVTTNNNNNSNNNNNNNAPSRDKFPIAASRNLAPTTSTDNKNNSKTAATTTTTAFEKTNDPNNGNNVNAVCSSKNLFKTTYTANLSKPNASSTTNVNHSNATTAATATTATTASNASGNASRDVTSTAKNSATDAINKLRKTPASAGWKTV</sequence>
<feature type="region of interest" description="Disordered" evidence="1">
    <location>
        <begin position="459"/>
        <end position="493"/>
    </location>
</feature>
<keyword evidence="4" id="KW-1185">Reference proteome</keyword>
<dbReference type="RefSeq" id="XP_009021885.1">
    <property type="nucleotide sequence ID" value="XM_009023637.1"/>
</dbReference>
<accession>T1FU89</accession>
<feature type="compositionally biased region" description="Low complexity" evidence="1">
    <location>
        <begin position="738"/>
        <end position="758"/>
    </location>
</feature>
<dbReference type="HOGENOM" id="CLU_285173_0_0_1"/>
<dbReference type="KEGG" id="hro:HELRODRAFT_192738"/>
<reference evidence="2 4" key="2">
    <citation type="journal article" date="2013" name="Nature">
        <title>Insights into bilaterian evolution from three spiralian genomes.</title>
        <authorList>
            <person name="Simakov O."/>
            <person name="Marletaz F."/>
            <person name="Cho S.J."/>
            <person name="Edsinger-Gonzales E."/>
            <person name="Havlak P."/>
            <person name="Hellsten U."/>
            <person name="Kuo D.H."/>
            <person name="Larsson T."/>
            <person name="Lv J."/>
            <person name="Arendt D."/>
            <person name="Savage R."/>
            <person name="Osoegawa K."/>
            <person name="de Jong P."/>
            <person name="Grimwood J."/>
            <person name="Chapman J.A."/>
            <person name="Shapiro H."/>
            <person name="Aerts A."/>
            <person name="Otillar R.P."/>
            <person name="Terry A.Y."/>
            <person name="Boore J.L."/>
            <person name="Grigoriev I.V."/>
            <person name="Lindberg D.R."/>
            <person name="Seaver E.C."/>
            <person name="Weisblat D.A."/>
            <person name="Putnam N.H."/>
            <person name="Rokhsar D.S."/>
        </authorList>
    </citation>
    <scope>NUCLEOTIDE SEQUENCE</scope>
</reference>
<protein>
    <submittedName>
        <fullName evidence="2 3">Uncharacterized protein</fullName>
    </submittedName>
</protein>
<organism evidence="3 4">
    <name type="scientific">Helobdella robusta</name>
    <name type="common">Californian leech</name>
    <dbReference type="NCBI Taxonomy" id="6412"/>
    <lineage>
        <taxon>Eukaryota</taxon>
        <taxon>Metazoa</taxon>
        <taxon>Spiralia</taxon>
        <taxon>Lophotrochozoa</taxon>
        <taxon>Annelida</taxon>
        <taxon>Clitellata</taxon>
        <taxon>Hirudinea</taxon>
        <taxon>Rhynchobdellida</taxon>
        <taxon>Glossiphoniidae</taxon>
        <taxon>Helobdella</taxon>
    </lineage>
</organism>
<evidence type="ECO:0000313" key="4">
    <source>
        <dbReference type="Proteomes" id="UP000015101"/>
    </source>
</evidence>
<dbReference type="GeneID" id="20212385"/>
<feature type="region of interest" description="Disordered" evidence="1">
    <location>
        <begin position="233"/>
        <end position="254"/>
    </location>
</feature>
<feature type="compositionally biased region" description="Low complexity" evidence="1">
    <location>
        <begin position="941"/>
        <end position="953"/>
    </location>
</feature>
<feature type="compositionally biased region" description="Low complexity" evidence="1">
    <location>
        <begin position="648"/>
        <end position="667"/>
    </location>
</feature>
<evidence type="ECO:0000313" key="3">
    <source>
        <dbReference type="EnsemblMetazoa" id="HelroP192738"/>
    </source>
</evidence>
<dbReference type="EMBL" id="AMQM01005664">
    <property type="status" value="NOT_ANNOTATED_CDS"/>
    <property type="molecule type" value="Genomic_DNA"/>
</dbReference>
<evidence type="ECO:0000256" key="1">
    <source>
        <dbReference type="SAM" id="MobiDB-lite"/>
    </source>
</evidence>
<evidence type="ECO:0000313" key="2">
    <source>
        <dbReference type="EMBL" id="ESO00111.1"/>
    </source>
</evidence>
<feature type="compositionally biased region" description="Low complexity" evidence="1">
    <location>
        <begin position="865"/>
        <end position="880"/>
    </location>
</feature>
<feature type="compositionally biased region" description="Polar residues" evidence="1">
    <location>
        <begin position="1058"/>
        <end position="1070"/>
    </location>
</feature>